<dbReference type="HAMAP" id="MF_01820">
    <property type="entry name" value="GTPase_RsgA"/>
    <property type="match status" value="1"/>
</dbReference>
<dbReference type="PATRIC" id="fig|1414851.3.peg.111"/>
<dbReference type="PANTHER" id="PTHR32120:SF11">
    <property type="entry name" value="SMALL RIBOSOMAL SUBUNIT BIOGENESIS GTPASE RSGA 1, MITOCHONDRIAL-RELATED"/>
    <property type="match status" value="1"/>
</dbReference>
<sequence length="297" mass="33131">MMQSGRVITAFGRHFTVKLQDGTTRHSYAKGKKTGICVGDYVHVELIGQDEARIVDILERKNLLYRSDEMRSKQFAANVDILFIVVAVEPNFSEDLLGRALVGAWSAQIKPIIILNKIDLSSNYQAAKDRLKTYLDLGIELIEVSTLNPLDLKEKLLPILQDHTSLLLGQSAMGKSSILNVLVPAAQAHTQEYSVALGTGKHTTTTTTLYELPEINANLIDSPGFQSFGLKHLQLNEVIAGFPEFTPYLDQCRFYNCQHLHEPGCGVLKALAEHKIAAERHALYERILLECTAPERY</sequence>
<dbReference type="GO" id="GO:0046872">
    <property type="term" value="F:metal ion binding"/>
    <property type="evidence" value="ECO:0007669"/>
    <property type="project" value="UniProtKB-KW"/>
</dbReference>
<dbReference type="CDD" id="cd04466">
    <property type="entry name" value="S1_YloQ_GTPase"/>
    <property type="match status" value="1"/>
</dbReference>
<keyword evidence="1 10" id="KW-0963">Cytoplasm</keyword>
<dbReference type="SUPFAM" id="SSF52540">
    <property type="entry name" value="P-loop containing nucleoside triphosphate hydrolases"/>
    <property type="match status" value="1"/>
</dbReference>
<evidence type="ECO:0000256" key="1">
    <source>
        <dbReference type="ARBA" id="ARBA00022490"/>
    </source>
</evidence>
<keyword evidence="9 10" id="KW-0342">GTP-binding</keyword>
<evidence type="ECO:0000313" key="14">
    <source>
        <dbReference type="Proteomes" id="UP000018766"/>
    </source>
</evidence>
<dbReference type="Gene3D" id="1.10.40.50">
    <property type="entry name" value="Probable gtpase engc, domain 3"/>
    <property type="match status" value="1"/>
</dbReference>
<keyword evidence="2 10" id="KW-0690">Ribosome biogenesis</keyword>
<comment type="function">
    <text evidence="10">One of several proteins that assist in the late maturation steps of the functional core of the 30S ribosomal subunit. Helps release RbfA from mature subunits. May play a role in the assembly of ribosomal proteins into the subunit. Circularly permuted GTPase that catalyzes slow GTP hydrolysis, GTPase activity is stimulated by the 30S ribosomal subunit.</text>
</comment>
<dbReference type="InterPro" id="IPR031944">
    <property type="entry name" value="RsgA_N"/>
</dbReference>
<accession>V8GBF2</accession>
<dbReference type="NCBIfam" id="TIGR00157">
    <property type="entry name" value="ribosome small subunit-dependent GTPase A"/>
    <property type="match status" value="1"/>
</dbReference>
<keyword evidence="7 10" id="KW-0862">Zinc</keyword>
<evidence type="ECO:0000256" key="9">
    <source>
        <dbReference type="ARBA" id="ARBA00023134"/>
    </source>
</evidence>
<dbReference type="GO" id="GO:0005525">
    <property type="term" value="F:GTP binding"/>
    <property type="evidence" value="ECO:0007669"/>
    <property type="project" value="UniProtKB-UniRule"/>
</dbReference>
<dbReference type="SUPFAM" id="SSF50249">
    <property type="entry name" value="Nucleic acid-binding proteins"/>
    <property type="match status" value="1"/>
</dbReference>
<evidence type="ECO:0000256" key="5">
    <source>
        <dbReference type="ARBA" id="ARBA00022741"/>
    </source>
</evidence>
<feature type="binding site" evidence="10">
    <location>
        <position position="265"/>
    </location>
    <ligand>
        <name>Zn(2+)</name>
        <dbReference type="ChEBI" id="CHEBI:29105"/>
    </ligand>
</feature>
<dbReference type="GO" id="GO:0019843">
    <property type="term" value="F:rRNA binding"/>
    <property type="evidence" value="ECO:0007669"/>
    <property type="project" value="UniProtKB-KW"/>
</dbReference>
<evidence type="ECO:0000256" key="10">
    <source>
        <dbReference type="HAMAP-Rule" id="MF_01820"/>
    </source>
</evidence>
<keyword evidence="5 10" id="KW-0547">Nucleotide-binding</keyword>
<evidence type="ECO:0000256" key="7">
    <source>
        <dbReference type="ARBA" id="ARBA00022833"/>
    </source>
</evidence>
<evidence type="ECO:0000256" key="3">
    <source>
        <dbReference type="ARBA" id="ARBA00022723"/>
    </source>
</evidence>
<keyword evidence="8 10" id="KW-0694">RNA-binding</keyword>
<dbReference type="InterPro" id="IPR027417">
    <property type="entry name" value="P-loop_NTPase"/>
</dbReference>
<dbReference type="GO" id="GO:0042274">
    <property type="term" value="P:ribosomal small subunit biogenesis"/>
    <property type="evidence" value="ECO:0007669"/>
    <property type="project" value="UniProtKB-UniRule"/>
</dbReference>
<feature type="binding site" evidence="10">
    <location>
        <position position="252"/>
    </location>
    <ligand>
        <name>Zn(2+)</name>
        <dbReference type="ChEBI" id="CHEBI:29105"/>
    </ligand>
</feature>
<dbReference type="InterPro" id="IPR030378">
    <property type="entry name" value="G_CP_dom"/>
</dbReference>
<dbReference type="GO" id="GO:0003924">
    <property type="term" value="F:GTPase activity"/>
    <property type="evidence" value="ECO:0007669"/>
    <property type="project" value="UniProtKB-UniRule"/>
</dbReference>
<dbReference type="Gene3D" id="3.40.50.300">
    <property type="entry name" value="P-loop containing nucleotide triphosphate hydrolases"/>
    <property type="match status" value="1"/>
</dbReference>
<evidence type="ECO:0000256" key="4">
    <source>
        <dbReference type="ARBA" id="ARBA00022730"/>
    </source>
</evidence>
<dbReference type="PROSITE" id="PS51721">
    <property type="entry name" value="G_CP"/>
    <property type="match status" value="1"/>
</dbReference>
<keyword evidence="6 10" id="KW-0378">Hydrolase</keyword>
<dbReference type="PROSITE" id="PS50936">
    <property type="entry name" value="ENGC_GTPASE"/>
    <property type="match status" value="1"/>
</dbReference>
<comment type="subcellular location">
    <subcellularLocation>
        <location evidence="10">Cytoplasm</location>
    </subcellularLocation>
</comment>
<dbReference type="Pfam" id="PF03193">
    <property type="entry name" value="RsgA_GTPase"/>
    <property type="match status" value="1"/>
</dbReference>
<gene>
    <name evidence="10" type="primary">rsgA</name>
    <name evidence="13" type="ORF">V757_00500</name>
</gene>
<feature type="domain" description="CP-type G" evidence="12">
    <location>
        <begin position="61"/>
        <end position="228"/>
    </location>
</feature>
<proteinExistence type="inferred from homology"/>
<evidence type="ECO:0000256" key="2">
    <source>
        <dbReference type="ARBA" id="ARBA00022517"/>
    </source>
</evidence>
<evidence type="ECO:0000259" key="12">
    <source>
        <dbReference type="PROSITE" id="PS51721"/>
    </source>
</evidence>
<comment type="subunit">
    <text evidence="10">Monomer. Associates with 30S ribosomal subunit, binds 16S rRNA.</text>
</comment>
<comment type="similarity">
    <text evidence="10">Belongs to the TRAFAC class YlqF/YawG GTPase family. RsgA subfamily.</text>
</comment>
<dbReference type="CDD" id="cd01854">
    <property type="entry name" value="YjeQ_EngC"/>
    <property type="match status" value="1"/>
</dbReference>
<dbReference type="EMBL" id="AYSV01000003">
    <property type="protein sequence ID" value="ETD73077.1"/>
    <property type="molecule type" value="Genomic_DNA"/>
</dbReference>
<reference evidence="13 14" key="1">
    <citation type="submission" date="2013-11" db="EMBL/GenBank/DDBJ databases">
        <title>Genomic analysis of Pelistega sp. HM-7.</title>
        <authorList>
            <person name="Kumbhare S.V."/>
            <person name="Shetty S.A."/>
            <person name="Sharma O."/>
            <person name="Dhotre D.P."/>
        </authorList>
    </citation>
    <scope>NUCLEOTIDE SEQUENCE [LARGE SCALE GENOMIC DNA]</scope>
    <source>
        <strain evidence="13 14">HM-7</strain>
    </source>
</reference>
<organism evidence="13 14">
    <name type="scientific">Pelistega indica</name>
    <dbReference type="NCBI Taxonomy" id="1414851"/>
    <lineage>
        <taxon>Bacteria</taxon>
        <taxon>Pseudomonadati</taxon>
        <taxon>Pseudomonadota</taxon>
        <taxon>Betaproteobacteria</taxon>
        <taxon>Burkholderiales</taxon>
        <taxon>Alcaligenaceae</taxon>
        <taxon>Pelistega</taxon>
    </lineage>
</organism>
<name>V8GBF2_9BURK</name>
<dbReference type="GO" id="GO:0005737">
    <property type="term" value="C:cytoplasm"/>
    <property type="evidence" value="ECO:0007669"/>
    <property type="project" value="UniProtKB-SubCell"/>
</dbReference>
<evidence type="ECO:0000256" key="8">
    <source>
        <dbReference type="ARBA" id="ARBA00022884"/>
    </source>
</evidence>
<dbReference type="Proteomes" id="UP000018766">
    <property type="component" value="Unassembled WGS sequence"/>
</dbReference>
<keyword evidence="14" id="KW-1185">Reference proteome</keyword>
<dbReference type="AlphaFoldDB" id="V8GBF2"/>
<keyword evidence="3 10" id="KW-0479">Metal-binding</keyword>
<evidence type="ECO:0000313" key="13">
    <source>
        <dbReference type="EMBL" id="ETD73077.1"/>
    </source>
</evidence>
<dbReference type="InterPro" id="IPR004881">
    <property type="entry name" value="Ribosome_biogen_GTPase_RsgA"/>
</dbReference>
<protein>
    <recommendedName>
        <fullName evidence="10">Small ribosomal subunit biogenesis GTPase RsgA</fullName>
        <ecNumber evidence="10">3.6.1.-</ecNumber>
    </recommendedName>
</protein>
<feature type="binding site" evidence="10">
    <location>
        <begin position="169"/>
        <end position="177"/>
    </location>
    <ligand>
        <name>GTP</name>
        <dbReference type="ChEBI" id="CHEBI:37565"/>
    </ligand>
</feature>
<feature type="binding site" evidence="10">
    <location>
        <begin position="116"/>
        <end position="119"/>
    </location>
    <ligand>
        <name>GTP</name>
        <dbReference type="ChEBI" id="CHEBI:37565"/>
    </ligand>
</feature>
<keyword evidence="4 10" id="KW-0699">rRNA-binding</keyword>
<evidence type="ECO:0000256" key="6">
    <source>
        <dbReference type="ARBA" id="ARBA00022801"/>
    </source>
</evidence>
<feature type="binding site" evidence="10">
    <location>
        <position position="257"/>
    </location>
    <ligand>
        <name>Zn(2+)</name>
        <dbReference type="ChEBI" id="CHEBI:29105"/>
    </ligand>
</feature>
<dbReference type="InterPro" id="IPR012340">
    <property type="entry name" value="NA-bd_OB-fold"/>
</dbReference>
<dbReference type="PANTHER" id="PTHR32120">
    <property type="entry name" value="SMALL RIBOSOMAL SUBUNIT BIOGENESIS GTPASE RSGA"/>
    <property type="match status" value="1"/>
</dbReference>
<dbReference type="EC" id="3.6.1.-" evidence="10"/>
<evidence type="ECO:0000259" key="11">
    <source>
        <dbReference type="PROSITE" id="PS50936"/>
    </source>
</evidence>
<comment type="cofactor">
    <cofactor evidence="10">
        <name>Zn(2+)</name>
        <dbReference type="ChEBI" id="CHEBI:29105"/>
    </cofactor>
    <text evidence="10">Binds 1 zinc ion per subunit.</text>
</comment>
<feature type="domain" description="EngC GTPase" evidence="11">
    <location>
        <begin position="77"/>
        <end position="226"/>
    </location>
</feature>
<dbReference type="InterPro" id="IPR010914">
    <property type="entry name" value="RsgA_GTPase_dom"/>
</dbReference>
<comment type="caution">
    <text evidence="13">The sequence shown here is derived from an EMBL/GenBank/DDBJ whole genome shotgun (WGS) entry which is preliminary data.</text>
</comment>
<feature type="binding site" evidence="10">
    <location>
        <position position="259"/>
    </location>
    <ligand>
        <name>Zn(2+)</name>
        <dbReference type="ChEBI" id="CHEBI:29105"/>
    </ligand>
</feature>